<dbReference type="PANTHER" id="PTHR31669">
    <property type="entry name" value="PROTEIN FAR1-RELATED SEQUENCE 10-RELATED"/>
    <property type="match status" value="1"/>
</dbReference>
<keyword evidence="3 5" id="KW-0863">Zinc-finger</keyword>
<evidence type="ECO:0000256" key="6">
    <source>
        <dbReference type="RuleBase" id="RU367018"/>
    </source>
</evidence>
<proteinExistence type="inferred from homology"/>
<protein>
    <recommendedName>
        <fullName evidence="6">Protein FAR1-RELATED SEQUENCE</fullName>
    </recommendedName>
</protein>
<evidence type="ECO:0000256" key="1">
    <source>
        <dbReference type="ARBA" id="ARBA00005889"/>
    </source>
</evidence>
<dbReference type="AlphaFoldDB" id="U5D5Q4"/>
<gene>
    <name evidence="8" type="ORF">AMTR_s00047p00139160</name>
</gene>
<keyword evidence="2 6" id="KW-0479">Metal-binding</keyword>
<accession>U5D5Q4</accession>
<evidence type="ECO:0000313" key="8">
    <source>
        <dbReference type="EMBL" id="ERN17779.1"/>
    </source>
</evidence>
<evidence type="ECO:0000313" key="9">
    <source>
        <dbReference type="Proteomes" id="UP000017836"/>
    </source>
</evidence>
<dbReference type="InterPro" id="IPR031052">
    <property type="entry name" value="FHY3/FAR1"/>
</dbReference>
<dbReference type="Pfam" id="PF04434">
    <property type="entry name" value="SWIM"/>
    <property type="match status" value="1"/>
</dbReference>
<dbReference type="GO" id="GO:0005634">
    <property type="term" value="C:nucleus"/>
    <property type="evidence" value="ECO:0007669"/>
    <property type="project" value="UniProtKB-SubCell"/>
</dbReference>
<feature type="domain" description="SWIM-type" evidence="7">
    <location>
        <begin position="71"/>
        <end position="107"/>
    </location>
</feature>
<dbReference type="GO" id="GO:0008270">
    <property type="term" value="F:zinc ion binding"/>
    <property type="evidence" value="ECO:0007669"/>
    <property type="project" value="UniProtKB-UniRule"/>
</dbReference>
<dbReference type="STRING" id="13333.U5D5Q4"/>
<comment type="function">
    <text evidence="6">Putative transcription activator involved in regulating light control of development.</text>
</comment>
<dbReference type="PANTHER" id="PTHR31669:SF251">
    <property type="entry name" value="PROTEIN FAR1-RELATED SEQUENCE"/>
    <property type="match status" value="1"/>
</dbReference>
<dbReference type="SMART" id="SM00575">
    <property type="entry name" value="ZnF_PMZ"/>
    <property type="match status" value="1"/>
</dbReference>
<comment type="subcellular location">
    <subcellularLocation>
        <location evidence="6">Nucleus</location>
    </subcellularLocation>
</comment>
<evidence type="ECO:0000259" key="7">
    <source>
        <dbReference type="PROSITE" id="PS50966"/>
    </source>
</evidence>
<dbReference type="Proteomes" id="UP000017836">
    <property type="component" value="Unassembled WGS sequence"/>
</dbReference>
<dbReference type="InterPro" id="IPR006564">
    <property type="entry name" value="Znf_PMZ"/>
</dbReference>
<dbReference type="eggNOG" id="ENOG502QR48">
    <property type="taxonomic scope" value="Eukaryota"/>
</dbReference>
<evidence type="ECO:0000256" key="4">
    <source>
        <dbReference type="ARBA" id="ARBA00022833"/>
    </source>
</evidence>
<dbReference type="OMA" id="EYYCQCY"/>
<dbReference type="InterPro" id="IPR007527">
    <property type="entry name" value="Znf_SWIM"/>
</dbReference>
<reference evidence="9" key="1">
    <citation type="journal article" date="2013" name="Science">
        <title>The Amborella genome and the evolution of flowering plants.</title>
        <authorList>
            <consortium name="Amborella Genome Project"/>
        </authorList>
    </citation>
    <scope>NUCLEOTIDE SEQUENCE [LARGE SCALE GENOMIC DNA]</scope>
</reference>
<keyword evidence="9" id="KW-1185">Reference proteome</keyword>
<evidence type="ECO:0000256" key="3">
    <source>
        <dbReference type="ARBA" id="ARBA00022771"/>
    </source>
</evidence>
<comment type="similarity">
    <text evidence="1 6">Belongs to the FHY3/FAR1 family.</text>
</comment>
<dbReference type="GO" id="GO:0006355">
    <property type="term" value="P:regulation of DNA-templated transcription"/>
    <property type="evidence" value="ECO:0007669"/>
    <property type="project" value="UniProtKB-UniRule"/>
</dbReference>
<organism evidence="8 9">
    <name type="scientific">Amborella trichopoda</name>
    <dbReference type="NCBI Taxonomy" id="13333"/>
    <lineage>
        <taxon>Eukaryota</taxon>
        <taxon>Viridiplantae</taxon>
        <taxon>Streptophyta</taxon>
        <taxon>Embryophyta</taxon>
        <taxon>Tracheophyta</taxon>
        <taxon>Spermatophyta</taxon>
        <taxon>Magnoliopsida</taxon>
        <taxon>Amborellales</taxon>
        <taxon>Amborellaceae</taxon>
        <taxon>Amborella</taxon>
    </lineage>
</organism>
<keyword evidence="6" id="KW-0539">Nucleus</keyword>
<dbReference type="EMBL" id="KI392311">
    <property type="protein sequence ID" value="ERN17779.1"/>
    <property type="molecule type" value="Genomic_DNA"/>
</dbReference>
<dbReference type="Gramene" id="ERN17779">
    <property type="protein sequence ID" value="ERN17779"/>
    <property type="gene ID" value="AMTR_s00047p00139160"/>
</dbReference>
<dbReference type="PROSITE" id="PS50966">
    <property type="entry name" value="ZF_SWIM"/>
    <property type="match status" value="1"/>
</dbReference>
<keyword evidence="4 6" id="KW-0862">Zinc</keyword>
<evidence type="ECO:0000256" key="5">
    <source>
        <dbReference type="PROSITE-ProRule" id="PRU00325"/>
    </source>
</evidence>
<sequence length="235" mass="27862">MMDFKSTEGIPMMRMTSPYEKQAVKLYTHGVLRKFVEKIQKIPHMVVESIEVEGPNTTYRVYKYDANRLQYKVVFNESEIIAICTCCLYEHDGILCAHVLKVFYYKNIMLILEHYIMRRWTKEENKGMVSDDDGVQIKANNKESQIARYDDLSRVAFKVVSKGSVSERLWEFTKNIIMECNKKVERKRLEYEKEATYSNQVWITMQEVKGEAIYLRTRLEFFVQAQWSTLKLIIS</sequence>
<dbReference type="HOGENOM" id="CLU_103100_0_0_1"/>
<name>U5D5Q4_AMBTC</name>
<evidence type="ECO:0000256" key="2">
    <source>
        <dbReference type="ARBA" id="ARBA00022723"/>
    </source>
</evidence>